<accession>A0A0N1H658</accession>
<name>A0A0N1H658_9EURO</name>
<dbReference type="Proteomes" id="UP000038010">
    <property type="component" value="Unassembled WGS sequence"/>
</dbReference>
<protein>
    <submittedName>
        <fullName evidence="2">Uncharacterized protein</fullName>
    </submittedName>
</protein>
<dbReference type="RefSeq" id="XP_018001405.1">
    <property type="nucleotide sequence ID" value="XM_018149501.1"/>
</dbReference>
<comment type="caution">
    <text evidence="2">The sequence shown here is derived from an EMBL/GenBank/DDBJ whole genome shotgun (WGS) entry which is preliminary data.</text>
</comment>
<dbReference type="GeneID" id="28741381"/>
<gene>
    <name evidence="2" type="ORF">AB675_9002</name>
</gene>
<dbReference type="AlphaFoldDB" id="A0A0N1H658"/>
<dbReference type="EMBL" id="LFJN01000009">
    <property type="protein sequence ID" value="KPI41442.1"/>
    <property type="molecule type" value="Genomic_DNA"/>
</dbReference>
<reference evidence="2 3" key="1">
    <citation type="submission" date="2015-06" db="EMBL/GenBank/DDBJ databases">
        <title>Draft genome of the ant-associated black yeast Phialophora attae CBS 131958.</title>
        <authorList>
            <person name="Moreno L.F."/>
            <person name="Stielow B.J."/>
            <person name="de Hoog S."/>
            <person name="Vicente V.A."/>
            <person name="Weiss V.A."/>
            <person name="de Vries M."/>
            <person name="Cruz L.M."/>
            <person name="Souza E.M."/>
        </authorList>
    </citation>
    <scope>NUCLEOTIDE SEQUENCE [LARGE SCALE GENOMIC DNA]</scope>
    <source>
        <strain evidence="2 3">CBS 131958</strain>
    </source>
</reference>
<organism evidence="2 3">
    <name type="scientific">Cyphellophora attinorum</name>
    <dbReference type="NCBI Taxonomy" id="1664694"/>
    <lineage>
        <taxon>Eukaryota</taxon>
        <taxon>Fungi</taxon>
        <taxon>Dikarya</taxon>
        <taxon>Ascomycota</taxon>
        <taxon>Pezizomycotina</taxon>
        <taxon>Eurotiomycetes</taxon>
        <taxon>Chaetothyriomycetidae</taxon>
        <taxon>Chaetothyriales</taxon>
        <taxon>Cyphellophoraceae</taxon>
        <taxon>Cyphellophora</taxon>
    </lineage>
</organism>
<keyword evidence="3" id="KW-1185">Reference proteome</keyword>
<evidence type="ECO:0000313" key="2">
    <source>
        <dbReference type="EMBL" id="KPI41442.1"/>
    </source>
</evidence>
<evidence type="ECO:0000313" key="3">
    <source>
        <dbReference type="Proteomes" id="UP000038010"/>
    </source>
</evidence>
<feature type="compositionally biased region" description="Basic and acidic residues" evidence="1">
    <location>
        <begin position="1"/>
        <end position="19"/>
    </location>
</feature>
<dbReference type="VEuPathDB" id="FungiDB:AB675_9002"/>
<sequence>MAGERHPHGAKPEVVSEREHRKHSIKEHLPEFLQLHDPAKPAPAEATPAKEPEAVEGQARRRSSVQAIVHAPEDAVHKFEESKPVQAWEKAFDKVYNGAVRTGMMI</sequence>
<feature type="region of interest" description="Disordered" evidence="1">
    <location>
        <begin position="1"/>
        <end position="64"/>
    </location>
</feature>
<evidence type="ECO:0000256" key="1">
    <source>
        <dbReference type="SAM" id="MobiDB-lite"/>
    </source>
</evidence>
<proteinExistence type="predicted"/>